<sequence>MMMKLYFALVLVGLAARSFAHPHHGQHAHEDEHVAFHAEADDQATYNAGDTVVFNTVLTNDGNEYDSSTGVFTAGNSGNYVFSVSMRVSGQTDSPRKLELFSQAQNKVIATAAGTESSSAFVVVALSVGDTVVVRSGVDGSTFDAGTTFSGFNLH</sequence>
<feature type="chain" id="PRO_5042921272" description="C1q domain-containing protein" evidence="3">
    <location>
        <begin position="21"/>
        <end position="155"/>
    </location>
</feature>
<feature type="domain" description="C1q" evidence="4">
    <location>
        <begin position="29"/>
        <end position="155"/>
    </location>
</feature>
<dbReference type="SMART" id="SM00110">
    <property type="entry name" value="C1Q"/>
    <property type="match status" value="1"/>
</dbReference>
<gene>
    <name evidence="5" type="ORF">V1264_014827</name>
</gene>
<dbReference type="InterPro" id="IPR001073">
    <property type="entry name" value="C1q_dom"/>
</dbReference>
<evidence type="ECO:0000259" key="4">
    <source>
        <dbReference type="PROSITE" id="PS50871"/>
    </source>
</evidence>
<dbReference type="Gene3D" id="2.60.120.40">
    <property type="match status" value="1"/>
</dbReference>
<comment type="subcellular location">
    <subcellularLocation>
        <location evidence="1">Secreted</location>
    </subcellularLocation>
</comment>
<dbReference type="InterPro" id="IPR050392">
    <property type="entry name" value="Collagen/C1q_domain"/>
</dbReference>
<protein>
    <recommendedName>
        <fullName evidence="4">C1q domain-containing protein</fullName>
    </recommendedName>
</protein>
<evidence type="ECO:0000256" key="1">
    <source>
        <dbReference type="ARBA" id="ARBA00004613"/>
    </source>
</evidence>
<name>A0AAN9BTM8_9CAEN</name>
<evidence type="ECO:0000313" key="5">
    <source>
        <dbReference type="EMBL" id="KAK7111045.1"/>
    </source>
</evidence>
<keyword evidence="3" id="KW-0732">Signal</keyword>
<feature type="signal peptide" evidence="3">
    <location>
        <begin position="1"/>
        <end position="20"/>
    </location>
</feature>
<dbReference type="Pfam" id="PF00386">
    <property type="entry name" value="C1q"/>
    <property type="match status" value="1"/>
</dbReference>
<dbReference type="PANTHER" id="PTHR15427:SF50">
    <property type="entry name" value="COMPLEMENT C1Q TUMOR NECROSIS FACTOR-RELATED PROTEIN 2-LIKE"/>
    <property type="match status" value="1"/>
</dbReference>
<dbReference type="PANTHER" id="PTHR15427">
    <property type="entry name" value="EMILIN ELASTIN MICROFIBRIL INTERFACE-LOCATED PROTEIN ELASTIN MICROFIBRIL INTERFACER"/>
    <property type="match status" value="1"/>
</dbReference>
<proteinExistence type="predicted"/>
<dbReference type="GO" id="GO:0005576">
    <property type="term" value="C:extracellular region"/>
    <property type="evidence" value="ECO:0007669"/>
    <property type="project" value="UniProtKB-SubCell"/>
</dbReference>
<evidence type="ECO:0000313" key="6">
    <source>
        <dbReference type="Proteomes" id="UP001374579"/>
    </source>
</evidence>
<reference evidence="5 6" key="1">
    <citation type="submission" date="2024-02" db="EMBL/GenBank/DDBJ databases">
        <title>Chromosome-scale genome assembly of the rough periwinkle Littorina saxatilis.</title>
        <authorList>
            <person name="De Jode A."/>
            <person name="Faria R."/>
            <person name="Formenti G."/>
            <person name="Sims Y."/>
            <person name="Smith T.P."/>
            <person name="Tracey A."/>
            <person name="Wood J.M.D."/>
            <person name="Zagrodzka Z.B."/>
            <person name="Johannesson K."/>
            <person name="Butlin R.K."/>
            <person name="Leder E.H."/>
        </authorList>
    </citation>
    <scope>NUCLEOTIDE SEQUENCE [LARGE SCALE GENOMIC DNA]</scope>
    <source>
        <strain evidence="5">Snail1</strain>
        <tissue evidence="5">Muscle</tissue>
    </source>
</reference>
<evidence type="ECO:0000256" key="2">
    <source>
        <dbReference type="ARBA" id="ARBA00022525"/>
    </source>
</evidence>
<dbReference type="SUPFAM" id="SSF49842">
    <property type="entry name" value="TNF-like"/>
    <property type="match status" value="1"/>
</dbReference>
<dbReference type="PROSITE" id="PS50871">
    <property type="entry name" value="C1Q"/>
    <property type="match status" value="1"/>
</dbReference>
<comment type="caution">
    <text evidence="5">The sequence shown here is derived from an EMBL/GenBank/DDBJ whole genome shotgun (WGS) entry which is preliminary data.</text>
</comment>
<keyword evidence="2" id="KW-0964">Secreted</keyword>
<evidence type="ECO:0000256" key="3">
    <source>
        <dbReference type="SAM" id="SignalP"/>
    </source>
</evidence>
<keyword evidence="6" id="KW-1185">Reference proteome</keyword>
<accession>A0AAN9BTM8</accession>
<dbReference type="EMBL" id="JBAMIC010000003">
    <property type="protein sequence ID" value="KAK7111045.1"/>
    <property type="molecule type" value="Genomic_DNA"/>
</dbReference>
<dbReference type="PRINTS" id="PR00007">
    <property type="entry name" value="COMPLEMNTC1Q"/>
</dbReference>
<organism evidence="5 6">
    <name type="scientific">Littorina saxatilis</name>
    <dbReference type="NCBI Taxonomy" id="31220"/>
    <lineage>
        <taxon>Eukaryota</taxon>
        <taxon>Metazoa</taxon>
        <taxon>Spiralia</taxon>
        <taxon>Lophotrochozoa</taxon>
        <taxon>Mollusca</taxon>
        <taxon>Gastropoda</taxon>
        <taxon>Caenogastropoda</taxon>
        <taxon>Littorinimorpha</taxon>
        <taxon>Littorinoidea</taxon>
        <taxon>Littorinidae</taxon>
        <taxon>Littorina</taxon>
    </lineage>
</organism>
<dbReference type="InterPro" id="IPR008983">
    <property type="entry name" value="Tumour_necrosis_fac-like_dom"/>
</dbReference>
<dbReference type="Proteomes" id="UP001374579">
    <property type="component" value="Unassembled WGS sequence"/>
</dbReference>
<dbReference type="AlphaFoldDB" id="A0AAN9BTM8"/>